<feature type="region of interest" description="Disordered" evidence="2">
    <location>
        <begin position="1"/>
        <end position="59"/>
    </location>
</feature>
<dbReference type="PANTHER" id="PTHR23411">
    <property type="entry name" value="TAPASIN"/>
    <property type="match status" value="1"/>
</dbReference>
<accession>A0A8B9NIX9</accession>
<feature type="domain" description="Ig-like" evidence="3">
    <location>
        <begin position="147"/>
        <end position="245"/>
    </location>
</feature>
<reference evidence="4" key="1">
    <citation type="submission" date="2025-08" db="UniProtKB">
        <authorList>
            <consortium name="Ensembl"/>
        </authorList>
    </citation>
    <scope>IDENTIFICATION</scope>
</reference>
<proteinExistence type="predicted"/>
<feature type="compositionally biased region" description="Pro residues" evidence="2">
    <location>
        <begin position="1"/>
        <end position="13"/>
    </location>
</feature>
<dbReference type="Pfam" id="PF07654">
    <property type="entry name" value="C1-set"/>
    <property type="match status" value="1"/>
</dbReference>
<dbReference type="InterPro" id="IPR050380">
    <property type="entry name" value="Immune_Resp_Modulators"/>
</dbReference>
<dbReference type="AlphaFoldDB" id="A0A8B9NIX9"/>
<evidence type="ECO:0000259" key="3">
    <source>
        <dbReference type="PROSITE" id="PS50835"/>
    </source>
</evidence>
<dbReference type="GO" id="GO:0016020">
    <property type="term" value="C:membrane"/>
    <property type="evidence" value="ECO:0007669"/>
    <property type="project" value="InterPro"/>
</dbReference>
<dbReference type="PROSITE" id="PS00290">
    <property type="entry name" value="IG_MHC"/>
    <property type="match status" value="1"/>
</dbReference>
<dbReference type="InterPro" id="IPR003006">
    <property type="entry name" value="Ig/MHC_CS"/>
</dbReference>
<dbReference type="Pfam" id="PF07686">
    <property type="entry name" value="V-set"/>
    <property type="match status" value="1"/>
</dbReference>
<dbReference type="InterPro" id="IPR036179">
    <property type="entry name" value="Ig-like_dom_sf"/>
</dbReference>
<evidence type="ECO:0000313" key="4">
    <source>
        <dbReference type="Ensembl" id="ENSANIP00000022588.1"/>
    </source>
</evidence>
<reference evidence="4" key="2">
    <citation type="submission" date="2025-09" db="UniProtKB">
        <authorList>
            <consortium name="Ensembl"/>
        </authorList>
    </citation>
    <scope>IDENTIFICATION</scope>
</reference>
<feature type="domain" description="Ig-like" evidence="3">
    <location>
        <begin position="264"/>
        <end position="370"/>
    </location>
</feature>
<protein>
    <recommendedName>
        <fullName evidence="3">Ig-like domain-containing protein</fullName>
    </recommendedName>
</protein>
<dbReference type="Ensembl" id="ENSANIT00000023338.1">
    <property type="protein sequence ID" value="ENSANIP00000022588.1"/>
    <property type="gene ID" value="ENSANIG00000015376.1"/>
</dbReference>
<sequence length="406" mass="42736">DVGTPPAPPPPLPCTLLEPGGGGMLPGAGSQRPTLLRFWGGPETPPNPDTSQDQDPDVTFDITDPWGALAKAWGPPWTPPHCELSPTVPSPTPPPWAPALAPDARSPPGLGGPWWVLSLGTPGYGVTALLLGGGGTRDGTPTWPQHPSALSVFTLTPDLGGSPGAPLELHCAFAAPPGPFALEWRHQDRGAGRVLLTYDSATSRVPKATPGVQLLLGTTEGGVREVTLRLAPLTVAHRGTYICSIFLPHGQGQQLLRVRVLEPPKVTLRPTPLVVAPGMAAELRCDTSGYFPLDVEVRWQRRAGGSGTPLPLGDTVTETWSSGHRRGPDGTFSRSSGIRLVPARPHHHGDVYTCVVTHAAATDPLRVRVQLEVAGAAGPWLEDVVGLCLVAFVLCGLCRWLSPARE</sequence>
<dbReference type="InterPro" id="IPR013783">
    <property type="entry name" value="Ig-like_fold"/>
</dbReference>
<dbReference type="InterPro" id="IPR013106">
    <property type="entry name" value="Ig_V-set"/>
</dbReference>
<organism evidence="4 5">
    <name type="scientific">Accipiter nisus</name>
    <name type="common">Eurasian sparrowhawk</name>
    <dbReference type="NCBI Taxonomy" id="211598"/>
    <lineage>
        <taxon>Eukaryota</taxon>
        <taxon>Metazoa</taxon>
        <taxon>Chordata</taxon>
        <taxon>Craniata</taxon>
        <taxon>Vertebrata</taxon>
        <taxon>Euteleostomi</taxon>
        <taxon>Archelosauria</taxon>
        <taxon>Archosauria</taxon>
        <taxon>Dinosauria</taxon>
        <taxon>Saurischia</taxon>
        <taxon>Theropoda</taxon>
        <taxon>Coelurosauria</taxon>
        <taxon>Aves</taxon>
        <taxon>Neognathae</taxon>
        <taxon>Neoaves</taxon>
        <taxon>Telluraves</taxon>
        <taxon>Accipitrimorphae</taxon>
        <taxon>Accipitriformes</taxon>
        <taxon>Accipitridae</taxon>
        <taxon>Accipitrinae</taxon>
        <taxon>Accipiter</taxon>
    </lineage>
</organism>
<evidence type="ECO:0000256" key="2">
    <source>
        <dbReference type="SAM" id="MobiDB-lite"/>
    </source>
</evidence>
<dbReference type="InterPro" id="IPR003597">
    <property type="entry name" value="Ig_C1-set"/>
</dbReference>
<dbReference type="PRINTS" id="PR01669">
    <property type="entry name" value="TAPASIN"/>
</dbReference>
<keyword evidence="1" id="KW-0393">Immunoglobulin domain</keyword>
<evidence type="ECO:0000256" key="1">
    <source>
        <dbReference type="ARBA" id="ARBA00023319"/>
    </source>
</evidence>
<dbReference type="SMART" id="SM00408">
    <property type="entry name" value="IGc2"/>
    <property type="match status" value="2"/>
</dbReference>
<dbReference type="SUPFAM" id="SSF48726">
    <property type="entry name" value="Immunoglobulin"/>
    <property type="match status" value="2"/>
</dbReference>
<evidence type="ECO:0000313" key="5">
    <source>
        <dbReference type="Proteomes" id="UP000694541"/>
    </source>
</evidence>
<dbReference type="SMART" id="SM00409">
    <property type="entry name" value="IG"/>
    <property type="match status" value="2"/>
</dbReference>
<keyword evidence="5" id="KW-1185">Reference proteome</keyword>
<dbReference type="InterPro" id="IPR007110">
    <property type="entry name" value="Ig-like_dom"/>
</dbReference>
<dbReference type="InterPro" id="IPR008056">
    <property type="entry name" value="Tapasin"/>
</dbReference>
<dbReference type="GO" id="GO:0019885">
    <property type="term" value="P:antigen processing and presentation of endogenous peptide antigen via MHC class I"/>
    <property type="evidence" value="ECO:0007669"/>
    <property type="project" value="InterPro"/>
</dbReference>
<dbReference type="InterPro" id="IPR003598">
    <property type="entry name" value="Ig_sub2"/>
</dbReference>
<dbReference type="SMART" id="SM00407">
    <property type="entry name" value="IGc1"/>
    <property type="match status" value="1"/>
</dbReference>
<name>A0A8B9NIX9_9AVES</name>
<dbReference type="Gene3D" id="2.60.40.10">
    <property type="entry name" value="Immunoglobulins"/>
    <property type="match status" value="3"/>
</dbReference>
<dbReference type="PROSITE" id="PS50835">
    <property type="entry name" value="IG_LIKE"/>
    <property type="match status" value="2"/>
</dbReference>
<dbReference type="InterPro" id="IPR003599">
    <property type="entry name" value="Ig_sub"/>
</dbReference>
<dbReference type="Proteomes" id="UP000694541">
    <property type="component" value="Unplaced"/>
</dbReference>